<evidence type="ECO:0000313" key="5">
    <source>
        <dbReference type="Proteomes" id="UP000014500"/>
    </source>
</evidence>
<dbReference type="SUPFAM" id="SSF47162">
    <property type="entry name" value="Apolipoprotein"/>
    <property type="match status" value="1"/>
</dbReference>
<sequence>MKITIFLLLLSTSAVAFPNQASKAKDEISLAEEDYLFNDPSSRMDIEELVKRQADDEVETPEMPEIPTVPSIPSGDGSTFSEKAAKAWEQAKEKLQSGYEAAKEKLATAYDKAKEAATKAYEAAKKHVATAADKVKDWAASSK</sequence>
<evidence type="ECO:0000256" key="2">
    <source>
        <dbReference type="SAM" id="MobiDB-lite"/>
    </source>
</evidence>
<evidence type="ECO:0000256" key="3">
    <source>
        <dbReference type="SAM" id="SignalP"/>
    </source>
</evidence>
<dbReference type="EnsemblMetazoa" id="SMAR007567-RA">
    <property type="protein sequence ID" value="SMAR007567-PA"/>
    <property type="gene ID" value="SMAR007567"/>
</dbReference>
<name>T1J1Z3_STRMM</name>
<reference evidence="5" key="1">
    <citation type="submission" date="2011-05" db="EMBL/GenBank/DDBJ databases">
        <authorList>
            <person name="Richards S.R."/>
            <person name="Qu J."/>
            <person name="Jiang H."/>
            <person name="Jhangiani S.N."/>
            <person name="Agravi P."/>
            <person name="Goodspeed R."/>
            <person name="Gross S."/>
            <person name="Mandapat C."/>
            <person name="Jackson L."/>
            <person name="Mathew T."/>
            <person name="Pu L."/>
            <person name="Thornton R."/>
            <person name="Saada N."/>
            <person name="Wilczek-Boney K.B."/>
            <person name="Lee S."/>
            <person name="Kovar C."/>
            <person name="Wu Y."/>
            <person name="Scherer S.E."/>
            <person name="Worley K.C."/>
            <person name="Muzny D.M."/>
            <person name="Gibbs R."/>
        </authorList>
    </citation>
    <scope>NUCLEOTIDE SEQUENCE</scope>
    <source>
        <strain evidence="5">Brora</strain>
    </source>
</reference>
<organism evidence="4 5">
    <name type="scientific">Strigamia maritima</name>
    <name type="common">European centipede</name>
    <name type="synonym">Geophilus maritimus</name>
    <dbReference type="NCBI Taxonomy" id="126957"/>
    <lineage>
        <taxon>Eukaryota</taxon>
        <taxon>Metazoa</taxon>
        <taxon>Ecdysozoa</taxon>
        <taxon>Arthropoda</taxon>
        <taxon>Myriapoda</taxon>
        <taxon>Chilopoda</taxon>
        <taxon>Pleurostigmophora</taxon>
        <taxon>Geophilomorpha</taxon>
        <taxon>Linotaeniidae</taxon>
        <taxon>Strigamia</taxon>
    </lineage>
</organism>
<dbReference type="AlphaFoldDB" id="T1J1Z3"/>
<dbReference type="HOGENOM" id="CLU_1808640_0_0_1"/>
<feature type="chain" id="PRO_5004579141" evidence="3">
    <location>
        <begin position="17"/>
        <end position="143"/>
    </location>
</feature>
<proteinExistence type="predicted"/>
<keyword evidence="3" id="KW-0732">Signal</keyword>
<dbReference type="EMBL" id="JH431790">
    <property type="status" value="NOT_ANNOTATED_CDS"/>
    <property type="molecule type" value="Genomic_DNA"/>
</dbReference>
<feature type="region of interest" description="Disordered" evidence="2">
    <location>
        <begin position="54"/>
        <end position="84"/>
    </location>
</feature>
<protein>
    <submittedName>
        <fullName evidence="4">Uncharacterized protein</fullName>
    </submittedName>
</protein>
<evidence type="ECO:0000256" key="1">
    <source>
        <dbReference type="SAM" id="Coils"/>
    </source>
</evidence>
<dbReference type="Proteomes" id="UP000014500">
    <property type="component" value="Unassembled WGS sequence"/>
</dbReference>
<keyword evidence="1" id="KW-0175">Coiled coil</keyword>
<keyword evidence="5" id="KW-1185">Reference proteome</keyword>
<accession>T1J1Z3</accession>
<feature type="signal peptide" evidence="3">
    <location>
        <begin position="1"/>
        <end position="16"/>
    </location>
</feature>
<reference evidence="4" key="2">
    <citation type="submission" date="2015-02" db="UniProtKB">
        <authorList>
            <consortium name="EnsemblMetazoa"/>
        </authorList>
    </citation>
    <scope>IDENTIFICATION</scope>
</reference>
<evidence type="ECO:0000313" key="4">
    <source>
        <dbReference type="EnsemblMetazoa" id="SMAR007567-PA"/>
    </source>
</evidence>
<feature type="coiled-coil region" evidence="1">
    <location>
        <begin position="85"/>
        <end position="119"/>
    </location>
</feature>